<dbReference type="EMBL" id="ABEU02000017">
    <property type="status" value="NOT_ANNOTATED_CDS"/>
    <property type="molecule type" value="Genomic_DNA"/>
</dbReference>
<accession>A0A7I4BBL1</accession>
<keyword evidence="2" id="KW-1185">Reference proteome</keyword>
<proteinExistence type="predicted"/>
<reference evidence="1" key="3">
    <citation type="submission" date="2020-12" db="UniProtKB">
        <authorList>
            <consortium name="EnsemblPlants"/>
        </authorList>
    </citation>
    <scope>IDENTIFICATION</scope>
</reference>
<name>A0A7I4BBL1_PHYPA</name>
<dbReference type="AlphaFoldDB" id="A0A7I4BBL1"/>
<organism evidence="1 2">
    <name type="scientific">Physcomitrium patens</name>
    <name type="common">Spreading-leaved earth moss</name>
    <name type="synonym">Physcomitrella patens</name>
    <dbReference type="NCBI Taxonomy" id="3218"/>
    <lineage>
        <taxon>Eukaryota</taxon>
        <taxon>Viridiplantae</taxon>
        <taxon>Streptophyta</taxon>
        <taxon>Embryophyta</taxon>
        <taxon>Bryophyta</taxon>
        <taxon>Bryophytina</taxon>
        <taxon>Bryopsida</taxon>
        <taxon>Funariidae</taxon>
        <taxon>Funariales</taxon>
        <taxon>Funariaceae</taxon>
        <taxon>Physcomitrium</taxon>
    </lineage>
</organism>
<evidence type="ECO:0000313" key="1">
    <source>
        <dbReference type="EnsemblPlants" id="Pp3c17_15260V3.2"/>
    </source>
</evidence>
<sequence length="76" mass="8751">MSQHQGCIFLMRSSYQLPCSSIFLKEGSLIWIFNCDLSTSIKEEDVERSCPMYCVFVNNCFWSHVKASIGCYYGCD</sequence>
<reference evidence="1 2" key="1">
    <citation type="journal article" date="2008" name="Science">
        <title>The Physcomitrella genome reveals evolutionary insights into the conquest of land by plants.</title>
        <authorList>
            <person name="Rensing S."/>
            <person name="Lang D."/>
            <person name="Zimmer A."/>
            <person name="Terry A."/>
            <person name="Salamov A."/>
            <person name="Shapiro H."/>
            <person name="Nishiyama T."/>
            <person name="Perroud P.-F."/>
            <person name="Lindquist E."/>
            <person name="Kamisugi Y."/>
            <person name="Tanahashi T."/>
            <person name="Sakakibara K."/>
            <person name="Fujita T."/>
            <person name="Oishi K."/>
            <person name="Shin-I T."/>
            <person name="Kuroki Y."/>
            <person name="Toyoda A."/>
            <person name="Suzuki Y."/>
            <person name="Hashimoto A."/>
            <person name="Yamaguchi K."/>
            <person name="Sugano A."/>
            <person name="Kohara Y."/>
            <person name="Fujiyama A."/>
            <person name="Anterola A."/>
            <person name="Aoki S."/>
            <person name="Ashton N."/>
            <person name="Barbazuk W.B."/>
            <person name="Barker E."/>
            <person name="Bennetzen J."/>
            <person name="Bezanilla M."/>
            <person name="Blankenship R."/>
            <person name="Cho S.H."/>
            <person name="Dutcher S."/>
            <person name="Estelle M."/>
            <person name="Fawcett J.A."/>
            <person name="Gundlach H."/>
            <person name="Hanada K."/>
            <person name="Heyl A."/>
            <person name="Hicks K.A."/>
            <person name="Hugh J."/>
            <person name="Lohr M."/>
            <person name="Mayer K."/>
            <person name="Melkozernov A."/>
            <person name="Murata T."/>
            <person name="Nelson D."/>
            <person name="Pils B."/>
            <person name="Prigge M."/>
            <person name="Reiss B."/>
            <person name="Renner T."/>
            <person name="Rombauts S."/>
            <person name="Rushton P."/>
            <person name="Sanderfoot A."/>
            <person name="Schween G."/>
            <person name="Shiu S.-H."/>
            <person name="Stueber K."/>
            <person name="Theodoulou F.L."/>
            <person name="Tu H."/>
            <person name="Van de Peer Y."/>
            <person name="Verrier P.J."/>
            <person name="Waters E."/>
            <person name="Wood A."/>
            <person name="Yang L."/>
            <person name="Cove D."/>
            <person name="Cuming A."/>
            <person name="Hasebe M."/>
            <person name="Lucas S."/>
            <person name="Mishler D.B."/>
            <person name="Reski R."/>
            <person name="Grigoriev I."/>
            <person name="Quatrano R.S."/>
            <person name="Boore J.L."/>
        </authorList>
    </citation>
    <scope>NUCLEOTIDE SEQUENCE [LARGE SCALE GENOMIC DNA]</scope>
    <source>
        <strain evidence="1 2">cv. Gransden 2004</strain>
    </source>
</reference>
<dbReference type="EnsemblPlants" id="Pp3c17_15260V3.2">
    <property type="protein sequence ID" value="Pp3c17_15260V3.2"/>
    <property type="gene ID" value="Pp3c17_15260"/>
</dbReference>
<dbReference type="Gramene" id="Pp3c17_15260V3.2">
    <property type="protein sequence ID" value="Pp3c17_15260V3.2"/>
    <property type="gene ID" value="Pp3c17_15260"/>
</dbReference>
<protein>
    <submittedName>
        <fullName evidence="1">Uncharacterized protein</fullName>
    </submittedName>
</protein>
<reference evidence="1 2" key="2">
    <citation type="journal article" date="2018" name="Plant J.">
        <title>The Physcomitrella patens chromosome-scale assembly reveals moss genome structure and evolution.</title>
        <authorList>
            <person name="Lang D."/>
            <person name="Ullrich K.K."/>
            <person name="Murat F."/>
            <person name="Fuchs J."/>
            <person name="Jenkins J."/>
            <person name="Haas F.B."/>
            <person name="Piednoel M."/>
            <person name="Gundlach H."/>
            <person name="Van Bel M."/>
            <person name="Meyberg R."/>
            <person name="Vives C."/>
            <person name="Morata J."/>
            <person name="Symeonidi A."/>
            <person name="Hiss M."/>
            <person name="Muchero W."/>
            <person name="Kamisugi Y."/>
            <person name="Saleh O."/>
            <person name="Blanc G."/>
            <person name="Decker E.L."/>
            <person name="van Gessel N."/>
            <person name="Grimwood J."/>
            <person name="Hayes R.D."/>
            <person name="Graham S.W."/>
            <person name="Gunter L.E."/>
            <person name="McDaniel S.F."/>
            <person name="Hoernstein S.N.W."/>
            <person name="Larsson A."/>
            <person name="Li F.W."/>
            <person name="Perroud P.F."/>
            <person name="Phillips J."/>
            <person name="Ranjan P."/>
            <person name="Rokshar D.S."/>
            <person name="Rothfels C.J."/>
            <person name="Schneider L."/>
            <person name="Shu S."/>
            <person name="Stevenson D.W."/>
            <person name="Thummler F."/>
            <person name="Tillich M."/>
            <person name="Villarreal Aguilar J.C."/>
            <person name="Widiez T."/>
            <person name="Wong G.K."/>
            <person name="Wymore A."/>
            <person name="Zhang Y."/>
            <person name="Zimmer A.D."/>
            <person name="Quatrano R.S."/>
            <person name="Mayer K.F.X."/>
            <person name="Goodstein D."/>
            <person name="Casacuberta J.M."/>
            <person name="Vandepoele K."/>
            <person name="Reski R."/>
            <person name="Cuming A.C."/>
            <person name="Tuskan G.A."/>
            <person name="Maumus F."/>
            <person name="Salse J."/>
            <person name="Schmutz J."/>
            <person name="Rensing S.A."/>
        </authorList>
    </citation>
    <scope>NUCLEOTIDE SEQUENCE [LARGE SCALE GENOMIC DNA]</scope>
    <source>
        <strain evidence="1 2">cv. Gransden 2004</strain>
    </source>
</reference>
<dbReference type="Proteomes" id="UP000006727">
    <property type="component" value="Chromosome 17"/>
</dbReference>
<evidence type="ECO:0000313" key="2">
    <source>
        <dbReference type="Proteomes" id="UP000006727"/>
    </source>
</evidence>